<dbReference type="InterPro" id="IPR038729">
    <property type="entry name" value="Rad50/SbcC_AAA"/>
</dbReference>
<dbReference type="Gene3D" id="3.40.50.300">
    <property type="entry name" value="P-loop containing nucleotide triphosphate hydrolases"/>
    <property type="match status" value="1"/>
</dbReference>
<evidence type="ECO:0000259" key="1">
    <source>
        <dbReference type="Pfam" id="PF13476"/>
    </source>
</evidence>
<reference evidence="2" key="1">
    <citation type="submission" date="2020-03" db="EMBL/GenBank/DDBJ databases">
        <title>The deep terrestrial virosphere.</title>
        <authorList>
            <person name="Holmfeldt K."/>
            <person name="Nilsson E."/>
            <person name="Simone D."/>
            <person name="Lopez-Fernandez M."/>
            <person name="Wu X."/>
            <person name="de Brujin I."/>
            <person name="Lundin D."/>
            <person name="Andersson A."/>
            <person name="Bertilsson S."/>
            <person name="Dopson M."/>
        </authorList>
    </citation>
    <scope>NUCLEOTIDE SEQUENCE</scope>
    <source>
        <strain evidence="2">MM415A04095</strain>
    </source>
</reference>
<dbReference type="Pfam" id="PF13476">
    <property type="entry name" value="AAA_23"/>
    <property type="match status" value="1"/>
</dbReference>
<dbReference type="GO" id="GO:0016887">
    <property type="term" value="F:ATP hydrolysis activity"/>
    <property type="evidence" value="ECO:0007669"/>
    <property type="project" value="InterPro"/>
</dbReference>
<dbReference type="SUPFAM" id="SSF52540">
    <property type="entry name" value="P-loop containing nucleoside triphosphate hydrolases"/>
    <property type="match status" value="1"/>
</dbReference>
<gene>
    <name evidence="2" type="ORF">MM415A04095_0007</name>
</gene>
<name>A0A6M3JJK1_9ZZZZ</name>
<dbReference type="GO" id="GO:0006302">
    <property type="term" value="P:double-strand break repair"/>
    <property type="evidence" value="ECO:0007669"/>
    <property type="project" value="InterPro"/>
</dbReference>
<dbReference type="InterPro" id="IPR027417">
    <property type="entry name" value="P-loop_NTPase"/>
</dbReference>
<dbReference type="EMBL" id="MT141753">
    <property type="protein sequence ID" value="QJA69980.1"/>
    <property type="molecule type" value="Genomic_DNA"/>
</dbReference>
<evidence type="ECO:0000313" key="2">
    <source>
        <dbReference type="EMBL" id="QJA69980.1"/>
    </source>
</evidence>
<proteinExistence type="predicted"/>
<protein>
    <submittedName>
        <fullName evidence="2">Putative ATPase domain containing protein</fullName>
    </submittedName>
</protein>
<organism evidence="2">
    <name type="scientific">viral metagenome</name>
    <dbReference type="NCBI Taxonomy" id="1070528"/>
    <lineage>
        <taxon>unclassified sequences</taxon>
        <taxon>metagenomes</taxon>
        <taxon>organismal metagenomes</taxon>
    </lineage>
</organism>
<accession>A0A6M3JJK1</accession>
<dbReference type="AlphaFoldDB" id="A0A6M3JJK1"/>
<feature type="domain" description="Rad50/SbcC-type AAA" evidence="1">
    <location>
        <begin position="7"/>
        <end position="81"/>
    </location>
</feature>
<sequence length="94" mass="10612">MQIKLNRLRLENFKGVRYFTLDPSGESVTIRGDNGTGKTTTMDAFLWLLFGKDSQGKSDFAVKTLNPDGTEIHNLNHLVEVELQIDERENGKNS</sequence>